<keyword evidence="3" id="KW-1185">Reference proteome</keyword>
<dbReference type="EnsemblMetazoa" id="XM_014389522.1">
    <property type="protein sequence ID" value="XP_014245008.1"/>
    <property type="gene ID" value="LOC106664104"/>
</dbReference>
<dbReference type="Proteomes" id="UP000494040">
    <property type="component" value="Unassembled WGS sequence"/>
</dbReference>
<feature type="domain" description="Neuroblastoma-amplified sequence N-terminal" evidence="1">
    <location>
        <begin position="66"/>
        <end position="333"/>
    </location>
</feature>
<proteinExistence type="predicted"/>
<dbReference type="OMA" id="KHMLPAE"/>
<dbReference type="GO" id="GO:0070939">
    <property type="term" value="C:Dsl1/NZR complex"/>
    <property type="evidence" value="ECO:0007669"/>
    <property type="project" value="TreeGrafter"/>
</dbReference>
<dbReference type="InterPro" id="IPR015943">
    <property type="entry name" value="WD40/YVTN_repeat-like_dom_sf"/>
</dbReference>
<dbReference type="RefSeq" id="XP_014245008.1">
    <property type="nucleotide sequence ID" value="XM_014389522.1"/>
</dbReference>
<sequence>MPEGGELHERTLFELFVYTEWKQEQDNLKHEKTTSQLPSSLFGYFKSNIEWPSKAFYNHIYLQLPWQISLSHDGTLVAILQDSTLEIRTAKDEFMVAVGRTGVRKDSLPQLRKMCWSPDNLMIAVGFSHGVVDIYDVYSNHLCKFPSPEEKFSQLSSKKVGARFFIAGLEFISKQHSKQEWDLELIVVYSDGTINSYQMVSFEKCPLNHRASLERSEVSCAVYSHRHNLIFIATEPEFASKMYKNTSLAAGLSAWSKINESPYYRQVFPTEDELKLFKTSNKRLWTYFQTYKNIETAVKLKISQTDRYLASLHPCGTICIWSIPGLRLYQKWSPMDLNINHPVSWDSSFSIPIDVEWHTEEEIIVSRKDGTILIHKINDFDVVFGSQQDPSNGHPRLSAIPSFPGFLALECELISLPVTPQESAQEDVDGSIVNSSSDLLQSTIYMLTDLEKYQPRKKATKNVQNIYRLLGVKNTTPEELFYRKLSNNEFDQALLLALEYGINQDIVYQEQWKTSFVSANSIELYLDKVTDKQWVLNECLNRVAETLEGASALLDYGFKLTKFEDVFKVQSEQIELSLEALKSAKGLTEYEKQAVSARITICGYEDKLNTYKMIIGKSEAEDNYNCNEFEIFRKQTYVDSAINFARAGNGSAVEILMNFHCDEIRPFWLIILNNFPETINPSMYSNILPQCDGEGNPIIRNKTVSQKHDWTSHEFFRDFHEPVNLNVLAQRLGEPCLSFSGKVFTEWYIFRALHIEELCQIVDNAIQLLVLGKQRNIQGLDDLHSNMTTLEALVYDLEIDISYKEFSQLSSLEKATLFMKNTSDAIFVPKMIKYVFPFFERIEHKFPGEKLNLLSSFIIHTSQTSLQSSINFFYYIIEGNLKILGTPEELIDLLTDCLYKYEEADKFSESLELLDNIIEWASRLSAHSSKEKILSRLSELRNEVFAAEKLHQYHISLPLEEIHNIKNDEESIKNIIEQMAESSRDGWHELLHEELQTYFQHALMLQSIIFNALPVEMFYEVYIRALLNSGIPTCIELASTVLCCRHDNEHEKNISYERSVQLVLESAKKYFNSALQYNDSNMSLARSCLYIIKDENEAIKEELDLIRALRYLYDLKIDLIPLQVRESEDKFKWIHRAIYKNKKIYKNPQPIYKLAAALKLFGDDRLKRQIVITTLLAEVSFENNDFVYCSEFCFDLIKWNSSAGWKICLHLGQCEKYTAVAEKLELLLFASIHCPSSYLQEIIKARKTLLLEAVTGTPKLPGNKPNQPECDIQIEENDGVYLLNSVDKCYSFFLNHYDKCKLHKPLHFKFKSNEINRNLMHTNYLFYSMLHKTCLPDSCTPQTEFHLPNNSAEMAKKMPLSLLMDLNGYNQDHLLKEVIIGCSLKYITESTLLSLGYLLSLLDPEDSEEFFMNIPESPFTFQLAIYFYSLSSLSYMGDHPVLSTPQEVVTWVNSQDSKDIKYIDLITKHRTRYANYKQAQQVVNLQCGVNSERFMNDADYRRDTILGLAMSCDKLSLAINLAIENNLPVAEVAVTHISSLIFENDEDSLSISLNNEKFSSILKMESDVIRQRLISLLPSMDGFNYQKLMMLFSVLKELDNHYPIHSLTPSEHIDLLAKIADLLPDLDYRDLIENHSRLLEALKESLNYNENDFLKLIKALKKIITTDIYNFNDSDIFLELVIQEFKEKCLSKKSSLNWMSQYEKIFPYLSKIDSSQLKTFVDETVCSKEAALALESKDRIDALNLLLEWCIEANVVRENMDDILEAVCGKINNLKKIWDYNTTGVSSTVNSSNMKKYFALLEHSKNEETNMELLIDCILCPSVSKEEIKKFYKISGIALPLEFIICSLPKKHPTKFDIIMRRILEIGAENPESNSFSANDWEEEEIEFSDKEIFPSESFSEEDSCSYDYGLAETEKSDSLEDNKCSTDKTKLKIDFSTLSTDLKKSTDPKEMLELYTSFVSSDISDEERTDGILLLLKSLLPLASFMKYQCCKEIITPPLNSERLTEFVMENYNNDFIFTIWICLCSDIPHLISFSEELLQNIEVSHMKLYFQSVNNDSTQLLTTHLVESLKFGEMLNEMDASDPSFNFKTLTKVLFESGFITEAKFLRMKKADNIPESLISFHSTLE</sequence>
<dbReference type="Gene3D" id="2.130.10.10">
    <property type="entry name" value="YVTN repeat-like/Quinoprotein amine dehydrogenase"/>
    <property type="match status" value="1"/>
</dbReference>
<dbReference type="InterPro" id="IPR036322">
    <property type="entry name" value="WD40_repeat_dom_sf"/>
</dbReference>
<evidence type="ECO:0000259" key="1">
    <source>
        <dbReference type="Pfam" id="PF15492"/>
    </source>
</evidence>
<dbReference type="OrthoDB" id="19988at2759"/>
<dbReference type="SUPFAM" id="SSF50978">
    <property type="entry name" value="WD40 repeat-like"/>
    <property type="match status" value="1"/>
</dbReference>
<dbReference type="PANTHER" id="PTHR15922">
    <property type="entry name" value="NEUROBLASTOMA-AMPLIFIED SEQUENCE"/>
    <property type="match status" value="1"/>
</dbReference>
<dbReference type="GeneID" id="106664104"/>
<dbReference type="Pfam" id="PF15492">
    <property type="entry name" value="Nbas_N"/>
    <property type="match status" value="1"/>
</dbReference>
<accession>A0A8I6RJD4</accession>
<dbReference type="InterPro" id="IPR029145">
    <property type="entry name" value="NBAS_N"/>
</dbReference>
<organism evidence="2 3">
    <name type="scientific">Cimex lectularius</name>
    <name type="common">Bed bug</name>
    <name type="synonym">Acanthia lectularia</name>
    <dbReference type="NCBI Taxonomy" id="79782"/>
    <lineage>
        <taxon>Eukaryota</taxon>
        <taxon>Metazoa</taxon>
        <taxon>Ecdysozoa</taxon>
        <taxon>Arthropoda</taxon>
        <taxon>Hexapoda</taxon>
        <taxon>Insecta</taxon>
        <taxon>Pterygota</taxon>
        <taxon>Neoptera</taxon>
        <taxon>Paraneoptera</taxon>
        <taxon>Hemiptera</taxon>
        <taxon>Heteroptera</taxon>
        <taxon>Panheteroptera</taxon>
        <taxon>Cimicomorpha</taxon>
        <taxon>Cimicidae</taxon>
        <taxon>Cimex</taxon>
    </lineage>
</organism>
<dbReference type="PANTHER" id="PTHR15922:SF2">
    <property type="entry name" value="NBAS SUBUNIT OF NRZ TETHERING COMPLEX"/>
    <property type="match status" value="1"/>
</dbReference>
<dbReference type="GO" id="GO:0000149">
    <property type="term" value="F:SNARE binding"/>
    <property type="evidence" value="ECO:0007669"/>
    <property type="project" value="TreeGrafter"/>
</dbReference>
<protein>
    <recommendedName>
        <fullName evidence="1">Neuroblastoma-amplified sequence N-terminal domain-containing protein</fullName>
    </recommendedName>
</protein>
<dbReference type="GO" id="GO:0006890">
    <property type="term" value="P:retrograde vesicle-mediated transport, Golgi to endoplasmic reticulum"/>
    <property type="evidence" value="ECO:0007669"/>
    <property type="project" value="TreeGrafter"/>
</dbReference>
<reference evidence="2" key="1">
    <citation type="submission" date="2022-01" db="UniProtKB">
        <authorList>
            <consortium name="EnsemblMetazoa"/>
        </authorList>
    </citation>
    <scope>IDENTIFICATION</scope>
</reference>
<dbReference type="KEGG" id="clec:106664104"/>
<evidence type="ECO:0000313" key="3">
    <source>
        <dbReference type="Proteomes" id="UP000494040"/>
    </source>
</evidence>
<name>A0A8I6RJD4_CIMLE</name>
<evidence type="ECO:0000313" key="2">
    <source>
        <dbReference type="EnsemblMetazoa" id="XP_014245008.1"/>
    </source>
</evidence>